<dbReference type="PANTHER" id="PTHR11113:SF14">
    <property type="entry name" value="N-ACETYLGLUCOSAMINE-6-PHOSPHATE DEACETYLASE"/>
    <property type="match status" value="1"/>
</dbReference>
<dbReference type="Gene3D" id="2.30.40.10">
    <property type="entry name" value="Urease, subunit C, domain 1"/>
    <property type="match status" value="1"/>
</dbReference>
<feature type="domain" description="Amidohydrolase-related" evidence="6">
    <location>
        <begin position="54"/>
        <end position="367"/>
    </location>
</feature>
<dbReference type="InterPro" id="IPR011059">
    <property type="entry name" value="Metal-dep_hydrolase_composite"/>
</dbReference>
<dbReference type="InterPro" id="IPR032466">
    <property type="entry name" value="Metal_Hydrolase"/>
</dbReference>
<dbReference type="EC" id="3.5.1.25" evidence="7"/>
<dbReference type="Gene3D" id="3.20.20.140">
    <property type="entry name" value="Metal-dependent hydrolases"/>
    <property type="match status" value="1"/>
</dbReference>
<dbReference type="PIRSF" id="PIRSF038994">
    <property type="entry name" value="NagA"/>
    <property type="match status" value="1"/>
</dbReference>
<dbReference type="InterPro" id="IPR003764">
    <property type="entry name" value="GlcNAc_6-P_deAcase"/>
</dbReference>
<evidence type="ECO:0000259" key="6">
    <source>
        <dbReference type="Pfam" id="PF01979"/>
    </source>
</evidence>
<evidence type="ECO:0000256" key="4">
    <source>
        <dbReference type="ARBA" id="ARBA00023277"/>
    </source>
</evidence>
<organism evidence="7 8">
    <name type="scientific">Sphingobacterium bovistauri</name>
    <dbReference type="NCBI Taxonomy" id="2781959"/>
    <lineage>
        <taxon>Bacteria</taxon>
        <taxon>Pseudomonadati</taxon>
        <taxon>Bacteroidota</taxon>
        <taxon>Sphingobacteriia</taxon>
        <taxon>Sphingobacteriales</taxon>
        <taxon>Sphingobacteriaceae</taxon>
        <taxon>Sphingobacterium</taxon>
    </lineage>
</organism>
<keyword evidence="4 5" id="KW-0119">Carbohydrate metabolism</keyword>
<dbReference type="Proteomes" id="UP001165302">
    <property type="component" value="Unassembled WGS sequence"/>
</dbReference>
<accession>A0ABS7Z6C6</accession>
<proteinExistence type="inferred from homology"/>
<dbReference type="Pfam" id="PF01979">
    <property type="entry name" value="Amidohydro_1"/>
    <property type="match status" value="1"/>
</dbReference>
<evidence type="ECO:0000256" key="5">
    <source>
        <dbReference type="PIRNR" id="PIRNR038994"/>
    </source>
</evidence>
<keyword evidence="8" id="KW-1185">Reference proteome</keyword>
<dbReference type="GO" id="GO:0008448">
    <property type="term" value="F:N-acetylglucosamine-6-phosphate deacetylase activity"/>
    <property type="evidence" value="ECO:0007669"/>
    <property type="project" value="UniProtKB-EC"/>
</dbReference>
<dbReference type="EMBL" id="JADEYP010000020">
    <property type="protein sequence ID" value="MCA5005705.1"/>
    <property type="molecule type" value="Genomic_DNA"/>
</dbReference>
<evidence type="ECO:0000313" key="7">
    <source>
        <dbReference type="EMBL" id="MCA5005705.1"/>
    </source>
</evidence>
<comment type="caution">
    <text evidence="7">The sequence shown here is derived from an EMBL/GenBank/DDBJ whole genome shotgun (WGS) entry which is preliminary data.</text>
</comment>
<name>A0ABS7Z6C6_9SPHI</name>
<dbReference type="SUPFAM" id="SSF51556">
    <property type="entry name" value="Metallo-dependent hydrolases"/>
    <property type="match status" value="1"/>
</dbReference>
<gene>
    <name evidence="7" type="primary">nagA</name>
    <name evidence="7" type="ORF">IPZ78_11130</name>
</gene>
<sequence>MKSKFALTNGIIFTTNNTLTHKSLLVDGIHILEIVDESAIPSDFERIDVNGKNICPGLIDLQIYGAGGSLFSSELTTESISKIEQTLLRQGCTSFYLTLATNTLDLFKEAIAIFKSASPKVALGLHLEGPFLNPIKRGAHPEELITQASVAILEDLLFSHQGVVKMMTIAPELMQLECMQYLQNQGVLLSAGHSNATFQQATDSFEMGVKTVTHLWNAMSVLHHRNVGLPGATYNHDSVHASIIVDGIHVDYEAVKVSKSMMKNRLFLITDAVTDCAEGIYQHILNEDHYVLPDGTLSGSALTMLKAVENCVNKVGIPLDEALRMATLYPADLIGRNDLGRLEQGALANILVFDENFNVDSVYFEGHAIKLKK</sequence>
<keyword evidence="3 5" id="KW-0378">Hydrolase</keyword>
<comment type="similarity">
    <text evidence="1 5">Belongs to the metallo-dependent hydrolases superfamily. NagA family.</text>
</comment>
<dbReference type="SUPFAM" id="SSF51338">
    <property type="entry name" value="Composite domain of metallo-dependent hydrolases"/>
    <property type="match status" value="1"/>
</dbReference>
<evidence type="ECO:0000256" key="3">
    <source>
        <dbReference type="ARBA" id="ARBA00022801"/>
    </source>
</evidence>
<evidence type="ECO:0000256" key="1">
    <source>
        <dbReference type="ARBA" id="ARBA00010716"/>
    </source>
</evidence>
<dbReference type="PANTHER" id="PTHR11113">
    <property type="entry name" value="N-ACETYLGLUCOSAMINE-6-PHOSPHATE DEACETYLASE"/>
    <property type="match status" value="1"/>
</dbReference>
<dbReference type="InterPro" id="IPR006680">
    <property type="entry name" value="Amidohydro-rel"/>
</dbReference>
<dbReference type="RefSeq" id="WP_225553693.1">
    <property type="nucleotide sequence ID" value="NZ_JADEYP010000020.1"/>
</dbReference>
<keyword evidence="2" id="KW-0479">Metal-binding</keyword>
<dbReference type="NCBIfam" id="TIGR00221">
    <property type="entry name" value="nagA"/>
    <property type="match status" value="1"/>
</dbReference>
<evidence type="ECO:0000313" key="8">
    <source>
        <dbReference type="Proteomes" id="UP001165302"/>
    </source>
</evidence>
<reference evidence="7" key="1">
    <citation type="submission" date="2020-10" db="EMBL/GenBank/DDBJ databases">
        <authorList>
            <person name="Lu T."/>
            <person name="Wang Q."/>
            <person name="Han X."/>
        </authorList>
    </citation>
    <scope>NUCLEOTIDE SEQUENCE</scope>
    <source>
        <strain evidence="7">WQ 366</strain>
    </source>
</reference>
<protein>
    <submittedName>
        <fullName evidence="7">N-acetylglucosamine-6-phosphate deacetylase</fullName>
        <ecNumber evidence="7">3.5.1.25</ecNumber>
    </submittedName>
</protein>
<evidence type="ECO:0000256" key="2">
    <source>
        <dbReference type="ARBA" id="ARBA00022723"/>
    </source>
</evidence>